<sequence length="170" mass="19515">MIVRGIEVSDVEKLSHLIQQVEASSEYMLWEAGEREVENERQKKMIKSMKDSNNSTIFVAESENNEIVGYLFAIGGNAKRNRHSSYIVVGISENFRGQGVGTKLFIELEKWATQHDIHRLELTVVIRNQAGLSLYKKMGFEVEGTKRHSLFINDEFVDEYYMSKLITPVP</sequence>
<dbReference type="InterPro" id="IPR016181">
    <property type="entry name" value="Acyl_CoA_acyltransferase"/>
</dbReference>
<dbReference type="RefSeq" id="WP_212967529.1">
    <property type="nucleotide sequence ID" value="NZ_BORB01000067.1"/>
</dbReference>
<accession>A0ABQ4KPL0</accession>
<dbReference type="PANTHER" id="PTHR43415:SF3">
    <property type="entry name" value="GNAT-FAMILY ACETYLTRANSFERASE"/>
    <property type="match status" value="1"/>
</dbReference>
<dbReference type="Gene3D" id="3.40.630.30">
    <property type="match status" value="1"/>
</dbReference>
<evidence type="ECO:0000313" key="2">
    <source>
        <dbReference type="EMBL" id="GIN59875.1"/>
    </source>
</evidence>
<dbReference type="PROSITE" id="PS51186">
    <property type="entry name" value="GNAT"/>
    <property type="match status" value="1"/>
</dbReference>
<evidence type="ECO:0000259" key="1">
    <source>
        <dbReference type="PROSITE" id="PS51186"/>
    </source>
</evidence>
<comment type="caution">
    <text evidence="2">The sequence shown here is derived from an EMBL/GenBank/DDBJ whole genome shotgun (WGS) entry which is preliminary data.</text>
</comment>
<protein>
    <submittedName>
        <fullName evidence="2">GCN5 family N-acetyltransferase</fullName>
    </submittedName>
</protein>
<keyword evidence="3" id="KW-1185">Reference proteome</keyword>
<proteinExistence type="predicted"/>
<reference evidence="2 3" key="1">
    <citation type="submission" date="2021-03" db="EMBL/GenBank/DDBJ databases">
        <title>Antimicrobial resistance genes in bacteria isolated from Japanese honey, and their potential for conferring macrolide and lincosamide resistance in the American foulbrood pathogen Paenibacillus larvae.</title>
        <authorList>
            <person name="Okamoto M."/>
            <person name="Kumagai M."/>
            <person name="Kanamori H."/>
            <person name="Takamatsu D."/>
        </authorList>
    </citation>
    <scope>NUCLEOTIDE SEQUENCE [LARGE SCALE GENOMIC DNA]</scope>
    <source>
        <strain evidence="2 3">J8TS2</strain>
    </source>
</reference>
<dbReference type="CDD" id="cd04301">
    <property type="entry name" value="NAT_SF"/>
    <property type="match status" value="1"/>
</dbReference>
<dbReference type="PANTHER" id="PTHR43415">
    <property type="entry name" value="SPERMIDINE N(1)-ACETYLTRANSFERASE"/>
    <property type="match status" value="1"/>
</dbReference>
<dbReference type="EMBL" id="BORB01000067">
    <property type="protein sequence ID" value="GIN59875.1"/>
    <property type="molecule type" value="Genomic_DNA"/>
</dbReference>
<evidence type="ECO:0000313" key="3">
    <source>
        <dbReference type="Proteomes" id="UP000679950"/>
    </source>
</evidence>
<dbReference type="InterPro" id="IPR017255">
    <property type="entry name" value="AcTrfase_GNAT_prd"/>
</dbReference>
<feature type="domain" description="N-acetyltransferase" evidence="1">
    <location>
        <begin position="1"/>
        <end position="167"/>
    </location>
</feature>
<organism evidence="2 3">
    <name type="scientific">Lederbergia ruris</name>
    <dbReference type="NCBI Taxonomy" id="217495"/>
    <lineage>
        <taxon>Bacteria</taxon>
        <taxon>Bacillati</taxon>
        <taxon>Bacillota</taxon>
        <taxon>Bacilli</taxon>
        <taxon>Bacillales</taxon>
        <taxon>Bacillaceae</taxon>
        <taxon>Lederbergia</taxon>
    </lineage>
</organism>
<dbReference type="Pfam" id="PF00583">
    <property type="entry name" value="Acetyltransf_1"/>
    <property type="match status" value="1"/>
</dbReference>
<gene>
    <name evidence="2" type="ORF">J8TS2_41940</name>
</gene>
<dbReference type="InterPro" id="IPR000182">
    <property type="entry name" value="GNAT_dom"/>
</dbReference>
<dbReference type="SUPFAM" id="SSF55729">
    <property type="entry name" value="Acyl-CoA N-acyltransferases (Nat)"/>
    <property type="match status" value="1"/>
</dbReference>
<dbReference type="Proteomes" id="UP000679950">
    <property type="component" value="Unassembled WGS sequence"/>
</dbReference>
<name>A0ABQ4KPL0_9BACI</name>
<dbReference type="PIRSF" id="PIRSF037663">
    <property type="entry name" value="Acetyltransf_GNAT_prd"/>
    <property type="match status" value="1"/>
</dbReference>